<dbReference type="Proteomes" id="UP000242515">
    <property type="component" value="Unassembled WGS sequence"/>
</dbReference>
<protein>
    <submittedName>
        <fullName evidence="1">Uncharacterized protein</fullName>
    </submittedName>
</protein>
<name>A0A1H9LYV1_9GAMM</name>
<evidence type="ECO:0000313" key="1">
    <source>
        <dbReference type="EMBL" id="SER16598.1"/>
    </source>
</evidence>
<proteinExistence type="predicted"/>
<accession>A0A1H9LYV1</accession>
<dbReference type="EMBL" id="FOGC01000013">
    <property type="protein sequence ID" value="SER16598.1"/>
    <property type="molecule type" value="Genomic_DNA"/>
</dbReference>
<keyword evidence="2" id="KW-1185">Reference proteome</keyword>
<organism evidence="1 2">
    <name type="scientific">Rosenbergiella nectarea</name>
    <dbReference type="NCBI Taxonomy" id="988801"/>
    <lineage>
        <taxon>Bacteria</taxon>
        <taxon>Pseudomonadati</taxon>
        <taxon>Pseudomonadota</taxon>
        <taxon>Gammaproteobacteria</taxon>
        <taxon>Enterobacterales</taxon>
        <taxon>Erwiniaceae</taxon>
        <taxon>Rosenbergiella</taxon>
    </lineage>
</organism>
<evidence type="ECO:0000313" key="2">
    <source>
        <dbReference type="Proteomes" id="UP000242515"/>
    </source>
</evidence>
<reference evidence="2" key="1">
    <citation type="submission" date="2016-10" db="EMBL/GenBank/DDBJ databases">
        <authorList>
            <person name="Varghese N."/>
            <person name="Submissions S."/>
        </authorList>
    </citation>
    <scope>NUCLEOTIDE SEQUENCE [LARGE SCALE GENOMIC DNA]</scope>
    <source>
        <strain evidence="2">8N4</strain>
    </source>
</reference>
<dbReference type="AlphaFoldDB" id="A0A1H9LYV1"/>
<gene>
    <name evidence="1" type="ORF">SAMN05216522_1132</name>
</gene>
<sequence>MLHEREVILGALELNVRLKSMCQELGWNGYELEIVNTLKAAIEGGRQISIIEGSLPAKTPSYP</sequence>